<gene>
    <name evidence="1" type="ORF">AVEN_253272_1</name>
</gene>
<sequence>MWKPYINGMAWSGSFNIQPFPNTITPLHLEGCCRIVNVETIHKWHRGVARRILALPKYHPPSTCKANCCQIVNVRTSYINGITCDDSSNIQPFPNTITPLHLELVLSDRECGNHT</sequence>
<protein>
    <submittedName>
        <fullName evidence="1">Uncharacterized protein</fullName>
    </submittedName>
</protein>
<proteinExistence type="predicted"/>
<dbReference type="EMBL" id="BGPR01021806">
    <property type="protein sequence ID" value="GBN87449.1"/>
    <property type="molecule type" value="Genomic_DNA"/>
</dbReference>
<evidence type="ECO:0000313" key="2">
    <source>
        <dbReference type="Proteomes" id="UP000499080"/>
    </source>
</evidence>
<dbReference type="AlphaFoldDB" id="A0A4Y2SJL4"/>
<accession>A0A4Y2SJL4</accession>
<organism evidence="1 2">
    <name type="scientific">Araneus ventricosus</name>
    <name type="common">Orbweaver spider</name>
    <name type="synonym">Epeira ventricosa</name>
    <dbReference type="NCBI Taxonomy" id="182803"/>
    <lineage>
        <taxon>Eukaryota</taxon>
        <taxon>Metazoa</taxon>
        <taxon>Ecdysozoa</taxon>
        <taxon>Arthropoda</taxon>
        <taxon>Chelicerata</taxon>
        <taxon>Arachnida</taxon>
        <taxon>Araneae</taxon>
        <taxon>Araneomorphae</taxon>
        <taxon>Entelegynae</taxon>
        <taxon>Araneoidea</taxon>
        <taxon>Araneidae</taxon>
        <taxon>Araneus</taxon>
    </lineage>
</organism>
<name>A0A4Y2SJL4_ARAVE</name>
<reference evidence="1 2" key="1">
    <citation type="journal article" date="2019" name="Sci. Rep.">
        <title>Orb-weaving spider Araneus ventricosus genome elucidates the spidroin gene catalogue.</title>
        <authorList>
            <person name="Kono N."/>
            <person name="Nakamura H."/>
            <person name="Ohtoshi R."/>
            <person name="Moran D.A.P."/>
            <person name="Shinohara A."/>
            <person name="Yoshida Y."/>
            <person name="Fujiwara M."/>
            <person name="Mori M."/>
            <person name="Tomita M."/>
            <person name="Arakawa K."/>
        </authorList>
    </citation>
    <scope>NUCLEOTIDE SEQUENCE [LARGE SCALE GENOMIC DNA]</scope>
</reference>
<keyword evidence="2" id="KW-1185">Reference proteome</keyword>
<evidence type="ECO:0000313" key="1">
    <source>
        <dbReference type="EMBL" id="GBN87449.1"/>
    </source>
</evidence>
<dbReference type="Proteomes" id="UP000499080">
    <property type="component" value="Unassembled WGS sequence"/>
</dbReference>
<comment type="caution">
    <text evidence="1">The sequence shown here is derived from an EMBL/GenBank/DDBJ whole genome shotgun (WGS) entry which is preliminary data.</text>
</comment>